<dbReference type="EMBL" id="JAMXLR010000015">
    <property type="protein sequence ID" value="MCO6042912.1"/>
    <property type="molecule type" value="Genomic_DNA"/>
</dbReference>
<reference evidence="1" key="1">
    <citation type="submission" date="2022-06" db="EMBL/GenBank/DDBJ databases">
        <title>Aeoliella straminimaris, a novel planctomycete from sediments.</title>
        <authorList>
            <person name="Vitorino I.R."/>
            <person name="Lage O.M."/>
        </authorList>
    </citation>
    <scope>NUCLEOTIDE SEQUENCE</scope>
    <source>
        <strain evidence="1">ICT_H6.2</strain>
    </source>
</reference>
<gene>
    <name evidence="1" type="ORF">NG895_03230</name>
</gene>
<dbReference type="AlphaFoldDB" id="A0A9X2JF48"/>
<proteinExistence type="predicted"/>
<evidence type="ECO:0000313" key="1">
    <source>
        <dbReference type="EMBL" id="MCO6042912.1"/>
    </source>
</evidence>
<name>A0A9X2JF48_9BACT</name>
<organism evidence="1 2">
    <name type="scientific">Aeoliella straminimaris</name>
    <dbReference type="NCBI Taxonomy" id="2954799"/>
    <lineage>
        <taxon>Bacteria</taxon>
        <taxon>Pseudomonadati</taxon>
        <taxon>Planctomycetota</taxon>
        <taxon>Planctomycetia</taxon>
        <taxon>Pirellulales</taxon>
        <taxon>Lacipirellulaceae</taxon>
        <taxon>Aeoliella</taxon>
    </lineage>
</organism>
<comment type="caution">
    <text evidence="1">The sequence shown here is derived from an EMBL/GenBank/DDBJ whole genome shotgun (WGS) entry which is preliminary data.</text>
</comment>
<accession>A0A9X2JF48</accession>
<dbReference type="Proteomes" id="UP001155241">
    <property type="component" value="Unassembled WGS sequence"/>
</dbReference>
<dbReference type="RefSeq" id="WP_252851012.1">
    <property type="nucleotide sequence ID" value="NZ_JAMXLR010000015.1"/>
</dbReference>
<evidence type="ECO:0000313" key="2">
    <source>
        <dbReference type="Proteomes" id="UP001155241"/>
    </source>
</evidence>
<sequence length="98" mass="10934">MSEVPPAASSQIKRPHLLTAFCPLPTADNAPALSTTRALTQALIARIEERPSRSKEAWFALFSCRCDAADDFLFRATHSPRLLGQLNNARLQWSREVQ</sequence>
<protein>
    <submittedName>
        <fullName evidence="1">Uncharacterized protein</fullName>
    </submittedName>
</protein>
<keyword evidence="2" id="KW-1185">Reference proteome</keyword>